<sequence>MYISDAKATSLLLAFTRLTNPAKDASTLPAWYDRNVRPTFTTTHNASLALGYTVLPPVNASNAPYKWTYLGIYKTSKNTSLSTPISVTVAQSDGDIQPEDVEIEVSAWRPVQVFESLREKQGTVPEGRPKVACVVRIEPAAGNEAAVEDWYHYQHLDLLSMLPNYRRSTRYRSFDGSKPRWLAIHEMDTDYVDPYQGAVMMGTELAHSVMDTVQVFDAANWALYVEEGDVGEKI</sequence>
<accession>A0AAN6LLR4</accession>
<proteinExistence type="predicted"/>
<evidence type="ECO:0000313" key="1">
    <source>
        <dbReference type="EMBL" id="KAK3197545.1"/>
    </source>
</evidence>
<evidence type="ECO:0000313" key="2">
    <source>
        <dbReference type="Proteomes" id="UP001280581"/>
    </source>
</evidence>
<dbReference type="EMBL" id="WVTA01000018">
    <property type="protein sequence ID" value="KAK3197545.1"/>
    <property type="molecule type" value="Genomic_DNA"/>
</dbReference>
<dbReference type="Proteomes" id="UP001280581">
    <property type="component" value="Unassembled WGS sequence"/>
</dbReference>
<protein>
    <submittedName>
        <fullName evidence="1">Uncharacterized protein</fullName>
    </submittedName>
</protein>
<dbReference type="AlphaFoldDB" id="A0AAN6LLR4"/>
<name>A0AAN6LLR4_9PLEO</name>
<reference evidence="1 2" key="1">
    <citation type="submission" date="2021-02" db="EMBL/GenBank/DDBJ databases">
        <title>Genome assembly of Pseudopithomyces chartarum.</title>
        <authorList>
            <person name="Jauregui R."/>
            <person name="Singh J."/>
            <person name="Voisey C."/>
        </authorList>
    </citation>
    <scope>NUCLEOTIDE SEQUENCE [LARGE SCALE GENOMIC DNA]</scope>
    <source>
        <strain evidence="1 2">AGR01</strain>
    </source>
</reference>
<keyword evidence="2" id="KW-1185">Reference proteome</keyword>
<gene>
    <name evidence="1" type="ORF">GRF29_216g527987</name>
</gene>
<organism evidence="1 2">
    <name type="scientific">Pseudopithomyces chartarum</name>
    <dbReference type="NCBI Taxonomy" id="1892770"/>
    <lineage>
        <taxon>Eukaryota</taxon>
        <taxon>Fungi</taxon>
        <taxon>Dikarya</taxon>
        <taxon>Ascomycota</taxon>
        <taxon>Pezizomycotina</taxon>
        <taxon>Dothideomycetes</taxon>
        <taxon>Pleosporomycetidae</taxon>
        <taxon>Pleosporales</taxon>
        <taxon>Massarineae</taxon>
        <taxon>Didymosphaeriaceae</taxon>
        <taxon>Pseudopithomyces</taxon>
    </lineage>
</organism>
<comment type="caution">
    <text evidence="1">The sequence shown here is derived from an EMBL/GenBank/DDBJ whole genome shotgun (WGS) entry which is preliminary data.</text>
</comment>